<evidence type="ECO:0000313" key="2">
    <source>
        <dbReference type="Proteomes" id="UP000037460"/>
    </source>
</evidence>
<accession>A0A0M0J9G7</accession>
<gene>
    <name evidence="1" type="ORF">Ctob_001296</name>
</gene>
<keyword evidence="2" id="KW-1185">Reference proteome</keyword>
<dbReference type="OrthoDB" id="10495105at2759"/>
<protein>
    <submittedName>
        <fullName evidence="1">Uncharacterized protein</fullName>
    </submittedName>
</protein>
<reference evidence="2" key="1">
    <citation type="journal article" date="2015" name="PLoS Genet.">
        <title>Genome Sequence and Transcriptome Analyses of Chrysochromulina tobin: Metabolic Tools for Enhanced Algal Fitness in the Prominent Order Prymnesiales (Haptophyceae).</title>
        <authorList>
            <person name="Hovde B.T."/>
            <person name="Deodato C.R."/>
            <person name="Hunsperger H.M."/>
            <person name="Ryken S.A."/>
            <person name="Yost W."/>
            <person name="Jha R.K."/>
            <person name="Patterson J."/>
            <person name="Monnat R.J. Jr."/>
            <person name="Barlow S.B."/>
            <person name="Starkenburg S.R."/>
            <person name="Cattolico R.A."/>
        </authorList>
    </citation>
    <scope>NUCLEOTIDE SEQUENCE</scope>
    <source>
        <strain evidence="2">CCMP291</strain>
    </source>
</reference>
<dbReference type="Proteomes" id="UP000037460">
    <property type="component" value="Unassembled WGS sequence"/>
</dbReference>
<name>A0A0M0J9G7_9EUKA</name>
<organism evidence="1 2">
    <name type="scientific">Chrysochromulina tobinii</name>
    <dbReference type="NCBI Taxonomy" id="1460289"/>
    <lineage>
        <taxon>Eukaryota</taxon>
        <taxon>Haptista</taxon>
        <taxon>Haptophyta</taxon>
        <taxon>Prymnesiophyceae</taxon>
        <taxon>Prymnesiales</taxon>
        <taxon>Chrysochromulinaceae</taxon>
        <taxon>Chrysochromulina</taxon>
    </lineage>
</organism>
<sequence>MAIVQSWLEYGWLRLRRMDYWNPAHIPTNCSNKLFRYRAPGAMSAGVNVKKLDDAVGTTPFTVRYFQRDQMRRDTGYYPDTPLSLTHALFQKPHMSGLRPSAAAPEKIVSPPAFPFAAGEGVGYASPKAMGLSKKVLNPLARDHDMGVPNM</sequence>
<comment type="caution">
    <text evidence="1">The sequence shown here is derived from an EMBL/GenBank/DDBJ whole genome shotgun (WGS) entry which is preliminary data.</text>
</comment>
<dbReference type="AlphaFoldDB" id="A0A0M0J9G7"/>
<evidence type="ECO:0000313" key="1">
    <source>
        <dbReference type="EMBL" id="KOO23135.1"/>
    </source>
</evidence>
<proteinExistence type="predicted"/>
<dbReference type="EMBL" id="JWZX01003217">
    <property type="protein sequence ID" value="KOO23135.1"/>
    <property type="molecule type" value="Genomic_DNA"/>
</dbReference>